<keyword evidence="3" id="KW-1185">Reference proteome</keyword>
<gene>
    <name evidence="2" type="ORF">CEXT_332051</name>
</gene>
<reference evidence="2 3" key="1">
    <citation type="submission" date="2021-06" db="EMBL/GenBank/DDBJ databases">
        <title>Caerostris extrusa draft genome.</title>
        <authorList>
            <person name="Kono N."/>
            <person name="Arakawa K."/>
        </authorList>
    </citation>
    <scope>NUCLEOTIDE SEQUENCE [LARGE SCALE GENOMIC DNA]</scope>
</reference>
<organism evidence="2 3">
    <name type="scientific">Caerostris extrusa</name>
    <name type="common">Bark spider</name>
    <name type="synonym">Caerostris bankana</name>
    <dbReference type="NCBI Taxonomy" id="172846"/>
    <lineage>
        <taxon>Eukaryota</taxon>
        <taxon>Metazoa</taxon>
        <taxon>Ecdysozoa</taxon>
        <taxon>Arthropoda</taxon>
        <taxon>Chelicerata</taxon>
        <taxon>Arachnida</taxon>
        <taxon>Araneae</taxon>
        <taxon>Araneomorphae</taxon>
        <taxon>Entelegynae</taxon>
        <taxon>Araneoidea</taxon>
        <taxon>Araneidae</taxon>
        <taxon>Caerostris</taxon>
    </lineage>
</organism>
<accession>A0AAV4RIB4</accession>
<sequence length="107" mass="11755">MFWGFSAVGFLALLGGVLLAERSAVGKIFRLERRSHWVGEMLSTTSLLSTIRTVGFLALLGDVLLAERSAVGKIFRSERRSHWVGKMLSTTSLLSTVRSLEGIAFII</sequence>
<keyword evidence="1" id="KW-0732">Signal</keyword>
<proteinExistence type="predicted"/>
<comment type="caution">
    <text evidence="2">The sequence shown here is derived from an EMBL/GenBank/DDBJ whole genome shotgun (WGS) entry which is preliminary data.</text>
</comment>
<name>A0AAV4RIB4_CAEEX</name>
<feature type="signal peptide" evidence="1">
    <location>
        <begin position="1"/>
        <end position="19"/>
    </location>
</feature>
<feature type="chain" id="PRO_5043349231" evidence="1">
    <location>
        <begin position="20"/>
        <end position="107"/>
    </location>
</feature>
<evidence type="ECO:0000313" key="3">
    <source>
        <dbReference type="Proteomes" id="UP001054945"/>
    </source>
</evidence>
<dbReference type="Proteomes" id="UP001054945">
    <property type="component" value="Unassembled WGS sequence"/>
</dbReference>
<evidence type="ECO:0000313" key="2">
    <source>
        <dbReference type="EMBL" id="GIY21643.1"/>
    </source>
</evidence>
<dbReference type="AlphaFoldDB" id="A0AAV4RIB4"/>
<dbReference type="EMBL" id="BPLR01008042">
    <property type="protein sequence ID" value="GIY21643.1"/>
    <property type="molecule type" value="Genomic_DNA"/>
</dbReference>
<evidence type="ECO:0000256" key="1">
    <source>
        <dbReference type="SAM" id="SignalP"/>
    </source>
</evidence>
<protein>
    <submittedName>
        <fullName evidence="2">Uncharacterized protein</fullName>
    </submittedName>
</protein>